<dbReference type="Proteomes" id="UP000013259">
    <property type="component" value="Unassembled WGS sequence"/>
</dbReference>
<accession>M7RPX9</accession>
<organism evidence="1 2">
    <name type="scientific">Salmonella enterica subsp. enterica serovar Dublin str. UC16</name>
    <dbReference type="NCBI Taxonomy" id="1192688"/>
    <lineage>
        <taxon>Bacteria</taxon>
        <taxon>Pseudomonadati</taxon>
        <taxon>Pseudomonadota</taxon>
        <taxon>Gammaproteobacteria</taxon>
        <taxon>Enterobacterales</taxon>
        <taxon>Enterobacteriaceae</taxon>
        <taxon>Salmonella</taxon>
    </lineage>
</organism>
<evidence type="ECO:0000313" key="1">
    <source>
        <dbReference type="EMBL" id="EMR53812.1"/>
    </source>
</evidence>
<protein>
    <submittedName>
        <fullName evidence="1">Uncharacterized protein</fullName>
    </submittedName>
</protein>
<name>M7RPX9_SALDU</name>
<dbReference type="AntiFam" id="ANF00057">
    <property type="entry name" value="Translation of E. coli type CRISPR repeat"/>
</dbReference>
<sequence length="54" mass="5986">MIMQRLSLLARGTRLHAKIPVVGARFIPAGAGNTRLRSAVCISNSVYPRWRGEH</sequence>
<dbReference type="HOGENOM" id="CLU_072989_6_1_6"/>
<reference evidence="1 2" key="1">
    <citation type="submission" date="2013-02" db="EMBL/GenBank/DDBJ databases">
        <authorList>
            <person name="McClelland M."/>
            <person name="Porwollik S."/>
            <person name="Desai P."/>
            <person name="Cheng P."/>
            <person name="Wollam A."/>
            <person name="Pepin K."/>
            <person name="Bhonagiri V."/>
            <person name="Fulton L."/>
            <person name="Fulton R."/>
            <person name="Delehaunty K."/>
            <person name="Fronick C."/>
            <person name="Godfrey J."/>
            <person name="Waligorski J."/>
            <person name="Appelbaum E."/>
            <person name="Tomlinson C."/>
            <person name="Warren W."/>
            <person name="Sodergren E."/>
            <person name="Weinstock G."/>
            <person name="Wilson R.K."/>
        </authorList>
    </citation>
    <scope>NUCLEOTIDE SEQUENCE [LARGE SCALE GENOMIC DNA]</scope>
    <source>
        <strain evidence="1 2">UC16</strain>
    </source>
</reference>
<dbReference type="EMBL" id="APMR01000019">
    <property type="protein sequence ID" value="EMR53812.1"/>
    <property type="molecule type" value="Genomic_DNA"/>
</dbReference>
<comment type="caution">
    <text evidence="1">The sequence shown here is derived from an EMBL/GenBank/DDBJ whole genome shotgun (WGS) entry which is preliminary data.</text>
</comment>
<gene>
    <name evidence="1" type="ORF">A670_00971</name>
</gene>
<proteinExistence type="predicted"/>
<evidence type="ECO:0000313" key="2">
    <source>
        <dbReference type="Proteomes" id="UP000013259"/>
    </source>
</evidence>
<dbReference type="AlphaFoldDB" id="M7RPX9"/>